<protein>
    <submittedName>
        <fullName evidence="1">Uncharacterized protein</fullName>
    </submittedName>
</protein>
<comment type="caution">
    <text evidence="1">The sequence shown here is derived from an EMBL/GenBank/DDBJ whole genome shotgun (WGS) entry which is preliminary data.</text>
</comment>
<dbReference type="Proteomes" id="UP000799536">
    <property type="component" value="Unassembled WGS sequence"/>
</dbReference>
<name>A0A9P4MVL8_9PLEO</name>
<reference evidence="1" key="1">
    <citation type="journal article" date="2020" name="Stud. Mycol.">
        <title>101 Dothideomycetes genomes: a test case for predicting lifestyles and emergence of pathogens.</title>
        <authorList>
            <person name="Haridas S."/>
            <person name="Albert R."/>
            <person name="Binder M."/>
            <person name="Bloem J."/>
            <person name="Labutti K."/>
            <person name="Salamov A."/>
            <person name="Andreopoulos B."/>
            <person name="Baker S."/>
            <person name="Barry K."/>
            <person name="Bills G."/>
            <person name="Bluhm B."/>
            <person name="Cannon C."/>
            <person name="Castanera R."/>
            <person name="Culley D."/>
            <person name="Daum C."/>
            <person name="Ezra D."/>
            <person name="Gonzalez J."/>
            <person name="Henrissat B."/>
            <person name="Kuo A."/>
            <person name="Liang C."/>
            <person name="Lipzen A."/>
            <person name="Lutzoni F."/>
            <person name="Magnuson J."/>
            <person name="Mondo S."/>
            <person name="Nolan M."/>
            <person name="Ohm R."/>
            <person name="Pangilinan J."/>
            <person name="Park H.-J."/>
            <person name="Ramirez L."/>
            <person name="Alfaro M."/>
            <person name="Sun H."/>
            <person name="Tritt A."/>
            <person name="Yoshinaga Y."/>
            <person name="Zwiers L.-H."/>
            <person name="Turgeon B."/>
            <person name="Goodwin S."/>
            <person name="Spatafora J."/>
            <person name="Crous P."/>
            <person name="Grigoriev I."/>
        </authorList>
    </citation>
    <scope>NUCLEOTIDE SEQUENCE</scope>
    <source>
        <strain evidence="1">ATCC 74209</strain>
    </source>
</reference>
<dbReference type="AlphaFoldDB" id="A0A9P4MVL8"/>
<keyword evidence="2" id="KW-1185">Reference proteome</keyword>
<evidence type="ECO:0000313" key="2">
    <source>
        <dbReference type="Proteomes" id="UP000799536"/>
    </source>
</evidence>
<proteinExistence type="predicted"/>
<accession>A0A9P4MVL8</accession>
<gene>
    <name evidence="1" type="ORF">GQ43DRAFT_175043</name>
</gene>
<organism evidence="1 2">
    <name type="scientific">Delitschia confertaspora ATCC 74209</name>
    <dbReference type="NCBI Taxonomy" id="1513339"/>
    <lineage>
        <taxon>Eukaryota</taxon>
        <taxon>Fungi</taxon>
        <taxon>Dikarya</taxon>
        <taxon>Ascomycota</taxon>
        <taxon>Pezizomycotina</taxon>
        <taxon>Dothideomycetes</taxon>
        <taxon>Pleosporomycetidae</taxon>
        <taxon>Pleosporales</taxon>
        <taxon>Delitschiaceae</taxon>
        <taxon>Delitschia</taxon>
    </lineage>
</organism>
<sequence>MEITCWHHVLCVTSNLYIYRGALSIIRTSRSLTTAFVTTTAYPFPIPSHPSTHLAIMTLKSFVLVAGLAIASTALPVAHMAEQGMSSVAMQHGVWEEAKDMEKRYSSYTPYKTYGDYGNYGTYESYPEGEHPPLGPGTAENRDRMVTEDRKEMMPEDPNDMTGSAMLQNTNANTDIEKRMPDTRVIMPNAAIDTMSEMDANMEKHISDTRVIMPNAAINTMSEMEMQFEKRDRQIAHLNKMKGNTKENRNGQWAGMEREKRTDLVLLEGMDEDMMDMADAGMMDENMMDESMMDKSMMDESMMDESMMDEGLMEKRMNVDMQDVEGRSEMGNDAWYASYKPYSSYGVYPTEAQGEAARKGMAEGMIVTS</sequence>
<evidence type="ECO:0000313" key="1">
    <source>
        <dbReference type="EMBL" id="KAF2198140.1"/>
    </source>
</evidence>
<dbReference type="EMBL" id="ML994168">
    <property type="protein sequence ID" value="KAF2198140.1"/>
    <property type="molecule type" value="Genomic_DNA"/>
</dbReference>